<evidence type="ECO:0000313" key="3">
    <source>
        <dbReference type="EMBL" id="TDN78165.1"/>
    </source>
</evidence>
<accession>A0A4R6FD28</accession>
<dbReference type="EMBL" id="SNWD01000019">
    <property type="protein sequence ID" value="TDN78165.1"/>
    <property type="molecule type" value="Genomic_DNA"/>
</dbReference>
<evidence type="ECO:0000256" key="1">
    <source>
        <dbReference type="SAM" id="MobiDB-lite"/>
    </source>
</evidence>
<gene>
    <name evidence="3" type="ORF">EV664_11921</name>
</gene>
<dbReference type="Proteomes" id="UP000295493">
    <property type="component" value="Unassembled WGS sequence"/>
</dbReference>
<feature type="region of interest" description="Disordered" evidence="1">
    <location>
        <begin position="1"/>
        <end position="26"/>
    </location>
</feature>
<organism evidence="3 4">
    <name type="scientific">Stakelama pacifica</name>
    <dbReference type="NCBI Taxonomy" id="517720"/>
    <lineage>
        <taxon>Bacteria</taxon>
        <taxon>Pseudomonadati</taxon>
        <taxon>Pseudomonadota</taxon>
        <taxon>Alphaproteobacteria</taxon>
        <taxon>Sphingomonadales</taxon>
        <taxon>Sphingomonadaceae</taxon>
        <taxon>Stakelama</taxon>
    </lineage>
</organism>
<feature type="domain" description="Rap1a immunity protein" evidence="2">
    <location>
        <begin position="58"/>
        <end position="134"/>
    </location>
</feature>
<protein>
    <recommendedName>
        <fullName evidence="2">Rap1a immunity protein domain-containing protein</fullName>
    </recommendedName>
</protein>
<sequence length="140" mass="15091">MRLRRVSTLSSDAPLHPAQPGSERTKTVKRATMILALMGAVAPHAPALAQTKQSDMQGAALLASCRAAEQRCGAYLQGVLDMMIVARKAECGAPRDDRAALRAAYLRWAERDSYFQSVHMVAGAEQALSSAWPCPGQVNR</sequence>
<keyword evidence="4" id="KW-1185">Reference proteome</keyword>
<dbReference type="AlphaFoldDB" id="A0A4R6FD28"/>
<reference evidence="3 4" key="1">
    <citation type="submission" date="2019-03" db="EMBL/GenBank/DDBJ databases">
        <title>Genomic Encyclopedia of Type Strains, Phase IV (KMG-IV): sequencing the most valuable type-strain genomes for metagenomic binning, comparative biology and taxonomic classification.</title>
        <authorList>
            <person name="Goeker M."/>
        </authorList>
    </citation>
    <scope>NUCLEOTIDE SEQUENCE [LARGE SCALE GENOMIC DNA]</scope>
    <source>
        <strain evidence="3 4">DSM 25059</strain>
    </source>
</reference>
<dbReference type="Pfam" id="PF18602">
    <property type="entry name" value="Rap1a"/>
    <property type="match status" value="1"/>
</dbReference>
<proteinExistence type="predicted"/>
<evidence type="ECO:0000313" key="4">
    <source>
        <dbReference type="Proteomes" id="UP000295493"/>
    </source>
</evidence>
<name>A0A4R6FD28_9SPHN</name>
<comment type="caution">
    <text evidence="3">The sequence shown here is derived from an EMBL/GenBank/DDBJ whole genome shotgun (WGS) entry which is preliminary data.</text>
</comment>
<dbReference type="InterPro" id="IPR041238">
    <property type="entry name" value="Rap1a"/>
</dbReference>
<evidence type="ECO:0000259" key="2">
    <source>
        <dbReference type="Pfam" id="PF18602"/>
    </source>
</evidence>